<keyword evidence="5" id="KW-1185">Reference proteome</keyword>
<dbReference type="AlphaFoldDB" id="A0A8B7XHI6"/>
<reference evidence="6" key="1">
    <citation type="submission" date="2025-08" db="UniProtKB">
        <authorList>
            <consortium name="RefSeq"/>
        </authorList>
    </citation>
    <scope>IDENTIFICATION</scope>
</reference>
<evidence type="ECO:0000256" key="1">
    <source>
        <dbReference type="ARBA" id="ARBA00003186"/>
    </source>
</evidence>
<dbReference type="OMA" id="KKTPKEC"/>
<dbReference type="OrthoDB" id="282149at2759"/>
<comment type="function">
    <text evidence="1">Involved in an early step of the mitochondrial complex IV assembly process.</text>
</comment>
<dbReference type="Pfam" id="PF10203">
    <property type="entry name" value="Pet191_N"/>
    <property type="match status" value="1"/>
</dbReference>
<organism evidence="5 6">
    <name type="scientific">Acanthaster planci</name>
    <name type="common">Crown-of-thorns starfish</name>
    <dbReference type="NCBI Taxonomy" id="133434"/>
    <lineage>
        <taxon>Eukaryota</taxon>
        <taxon>Metazoa</taxon>
        <taxon>Echinodermata</taxon>
        <taxon>Eleutherozoa</taxon>
        <taxon>Asterozoa</taxon>
        <taxon>Asteroidea</taxon>
        <taxon>Valvatacea</taxon>
        <taxon>Valvatida</taxon>
        <taxon>Acanthasteridae</taxon>
        <taxon>Acanthaster</taxon>
    </lineage>
</organism>
<evidence type="ECO:0000256" key="3">
    <source>
        <dbReference type="ARBA" id="ARBA00021904"/>
    </source>
</evidence>
<dbReference type="PANTHER" id="PTHR28627">
    <property type="entry name" value="CYTOCHROME C OXIDASE ASSEMBLY FACTOR 5"/>
    <property type="match status" value="1"/>
</dbReference>
<dbReference type="RefSeq" id="XP_022079572.1">
    <property type="nucleotide sequence ID" value="XM_022223880.1"/>
</dbReference>
<proteinExistence type="inferred from homology"/>
<dbReference type="GO" id="GO:0005739">
    <property type="term" value="C:mitochondrion"/>
    <property type="evidence" value="ECO:0007669"/>
    <property type="project" value="TreeGrafter"/>
</dbReference>
<keyword evidence="4" id="KW-1015">Disulfide bond</keyword>
<dbReference type="InterPro" id="IPR018793">
    <property type="entry name" value="Cyt_c_oxidase_assmbl_Pet191"/>
</dbReference>
<sequence length="80" mass="9364">MPKYFEDKEESKRPCSGVREDLKTCLLESDCVRIDKKTPKECLQPGTNVNDQCRALQVAFFECKRSLLDTRTRFRGRKGY</sequence>
<name>A0A8B7XHI6_ACAPL</name>
<evidence type="ECO:0000256" key="4">
    <source>
        <dbReference type="ARBA" id="ARBA00023157"/>
    </source>
</evidence>
<dbReference type="GeneID" id="110973225"/>
<dbReference type="Proteomes" id="UP000694845">
    <property type="component" value="Unplaced"/>
</dbReference>
<evidence type="ECO:0000256" key="2">
    <source>
        <dbReference type="ARBA" id="ARBA00007785"/>
    </source>
</evidence>
<protein>
    <recommendedName>
        <fullName evidence="3">Cytochrome c oxidase assembly factor 5</fullName>
    </recommendedName>
</protein>
<accession>A0A8B7XHI6</accession>
<dbReference type="PANTHER" id="PTHR28627:SF1">
    <property type="entry name" value="CYTOCHROME C OXIDASE ASSEMBLY FACTOR 5"/>
    <property type="match status" value="1"/>
</dbReference>
<evidence type="ECO:0000313" key="5">
    <source>
        <dbReference type="Proteomes" id="UP000694845"/>
    </source>
</evidence>
<evidence type="ECO:0000313" key="6">
    <source>
        <dbReference type="RefSeq" id="XP_022079572.1"/>
    </source>
</evidence>
<dbReference type="GO" id="GO:0033617">
    <property type="term" value="P:mitochondrial respiratory chain complex IV assembly"/>
    <property type="evidence" value="ECO:0007669"/>
    <property type="project" value="TreeGrafter"/>
</dbReference>
<gene>
    <name evidence="6" type="primary">LOC110973225</name>
</gene>
<dbReference type="KEGG" id="aplc:110973225"/>
<comment type="similarity">
    <text evidence="2">Belongs to the PET191 family.</text>
</comment>